<gene>
    <name evidence="2" type="ORF">FA14DRAFT_68765</name>
</gene>
<feature type="compositionally biased region" description="Polar residues" evidence="1">
    <location>
        <begin position="13"/>
        <end position="23"/>
    </location>
</feature>
<name>A0A316VD14_9BASI</name>
<evidence type="ECO:0000313" key="3">
    <source>
        <dbReference type="Proteomes" id="UP000245771"/>
    </source>
</evidence>
<dbReference type="Proteomes" id="UP000245771">
    <property type="component" value="Unassembled WGS sequence"/>
</dbReference>
<proteinExistence type="predicted"/>
<organism evidence="2 3">
    <name type="scientific">Meira miltonrushii</name>
    <dbReference type="NCBI Taxonomy" id="1280837"/>
    <lineage>
        <taxon>Eukaryota</taxon>
        <taxon>Fungi</taxon>
        <taxon>Dikarya</taxon>
        <taxon>Basidiomycota</taxon>
        <taxon>Ustilaginomycotina</taxon>
        <taxon>Exobasidiomycetes</taxon>
        <taxon>Exobasidiales</taxon>
        <taxon>Brachybasidiaceae</taxon>
        <taxon>Meira</taxon>
    </lineage>
</organism>
<evidence type="ECO:0000313" key="2">
    <source>
        <dbReference type="EMBL" id="PWN34123.1"/>
    </source>
</evidence>
<sequence>MEKGKGREDRNGVVSSASPNHQTQEVEGKEQVLTLQEDREEINQGIEQKLSMLHERERGMLSELYQTEIEKQVLLNARTLIDERLRKVQHRQYLSRAAKVGKKANSEEDLTKE</sequence>
<dbReference type="EMBL" id="KZ819604">
    <property type="protein sequence ID" value="PWN34123.1"/>
    <property type="molecule type" value="Genomic_DNA"/>
</dbReference>
<evidence type="ECO:0000256" key="1">
    <source>
        <dbReference type="SAM" id="MobiDB-lite"/>
    </source>
</evidence>
<feature type="compositionally biased region" description="Basic and acidic residues" evidence="1">
    <location>
        <begin position="1"/>
        <end position="11"/>
    </location>
</feature>
<dbReference type="RefSeq" id="XP_025354425.1">
    <property type="nucleotide sequence ID" value="XM_025502709.1"/>
</dbReference>
<accession>A0A316VD14</accession>
<protein>
    <submittedName>
        <fullName evidence="2">Uncharacterized protein</fullName>
    </submittedName>
</protein>
<feature type="region of interest" description="Disordered" evidence="1">
    <location>
        <begin position="1"/>
        <end position="40"/>
    </location>
</feature>
<dbReference type="AlphaFoldDB" id="A0A316VD14"/>
<dbReference type="GeneID" id="37024490"/>
<keyword evidence="3" id="KW-1185">Reference proteome</keyword>
<reference evidence="2 3" key="1">
    <citation type="journal article" date="2018" name="Mol. Biol. Evol.">
        <title>Broad Genomic Sampling Reveals a Smut Pathogenic Ancestry of the Fungal Clade Ustilaginomycotina.</title>
        <authorList>
            <person name="Kijpornyongpan T."/>
            <person name="Mondo S.J."/>
            <person name="Barry K."/>
            <person name="Sandor L."/>
            <person name="Lee J."/>
            <person name="Lipzen A."/>
            <person name="Pangilinan J."/>
            <person name="LaButti K."/>
            <person name="Hainaut M."/>
            <person name="Henrissat B."/>
            <person name="Grigoriev I.V."/>
            <person name="Spatafora J.W."/>
            <person name="Aime M.C."/>
        </authorList>
    </citation>
    <scope>NUCLEOTIDE SEQUENCE [LARGE SCALE GENOMIC DNA]</scope>
    <source>
        <strain evidence="2 3">MCA 3882</strain>
    </source>
</reference>
<dbReference type="InParanoid" id="A0A316VD14"/>